<dbReference type="EMBL" id="LAOA01000168">
    <property type="protein sequence ID" value="KJV70806.1"/>
    <property type="molecule type" value="Genomic_DNA"/>
</dbReference>
<evidence type="ECO:0000313" key="1">
    <source>
        <dbReference type="EMBL" id="KJV70806.1"/>
    </source>
</evidence>
<proteinExistence type="predicted"/>
<reference evidence="2 3" key="1">
    <citation type="submission" date="2015-01" db="EMBL/GenBank/DDBJ databases">
        <title>Genome Sequencing of Rickettsiales.</title>
        <authorList>
            <person name="Daugherty S.C."/>
            <person name="Su Q."/>
            <person name="Abolude K."/>
            <person name="Beier-Sexton M."/>
            <person name="Carlyon J.A."/>
            <person name="Carter R."/>
            <person name="Day N.P."/>
            <person name="Dumler S.J."/>
            <person name="Dyachenko V."/>
            <person name="Godinez A."/>
            <person name="Kurtti T.J."/>
            <person name="Lichay M."/>
            <person name="Mullins K.E."/>
            <person name="Ott S."/>
            <person name="Pappas-Brown V."/>
            <person name="Paris D.H."/>
            <person name="Patel P."/>
            <person name="Richards A.L."/>
            <person name="Sadzewicz L."/>
            <person name="Sears K."/>
            <person name="Seidman D."/>
            <person name="Sengamalay N."/>
            <person name="Stenos J."/>
            <person name="Tallon L.J."/>
            <person name="Vincent G."/>
            <person name="Fraser C.M."/>
            <person name="Munderloh U."/>
            <person name="Dunning-Hotopp J.C."/>
        </authorList>
    </citation>
    <scope>NUCLEOTIDE SEQUENCE [LARGE SCALE GENOMIC DNA]</scope>
    <source>
        <strain evidence="2 3">TA716</strain>
    </source>
</reference>
<dbReference type="EMBL" id="LAOA01000074">
    <property type="protein sequence ID" value="KJV73565.1"/>
    <property type="molecule type" value="Genomic_DNA"/>
</dbReference>
<evidence type="ECO:0000313" key="3">
    <source>
        <dbReference type="Proteomes" id="UP000033671"/>
    </source>
</evidence>
<gene>
    <name evidence="2" type="ORF">OTSTA716_1564</name>
    <name evidence="1" type="ORF">OTSTA716_2463</name>
</gene>
<dbReference type="PATRIC" id="fig|1359175.3.peg.2732"/>
<name>A0A0F3NZP8_ORITS</name>
<accession>A0A0F3NZP8</accession>
<evidence type="ECO:0000313" key="2">
    <source>
        <dbReference type="EMBL" id="KJV73565.1"/>
    </source>
</evidence>
<sequence>MQAITPQLFHDKYSQNSLAASNHEWSNLQLITLIFFMVGKNFLKNSYT</sequence>
<organism evidence="2 3">
    <name type="scientific">Orientia tsutsugamushi str. TA716</name>
    <dbReference type="NCBI Taxonomy" id="1359175"/>
    <lineage>
        <taxon>Bacteria</taxon>
        <taxon>Pseudomonadati</taxon>
        <taxon>Pseudomonadota</taxon>
        <taxon>Alphaproteobacteria</taxon>
        <taxon>Rickettsiales</taxon>
        <taxon>Rickettsiaceae</taxon>
        <taxon>Rickettsieae</taxon>
        <taxon>Orientia</taxon>
    </lineage>
</organism>
<comment type="caution">
    <text evidence="2">The sequence shown here is derived from an EMBL/GenBank/DDBJ whole genome shotgun (WGS) entry which is preliminary data.</text>
</comment>
<protein>
    <submittedName>
        <fullName evidence="2">Uncharacterized protein</fullName>
    </submittedName>
</protein>
<dbReference type="AlphaFoldDB" id="A0A0F3NZP8"/>
<dbReference type="Proteomes" id="UP000033671">
    <property type="component" value="Unassembled WGS sequence"/>
</dbReference>